<dbReference type="CDD" id="cd01949">
    <property type="entry name" value="GGDEF"/>
    <property type="match status" value="1"/>
</dbReference>
<reference evidence="3" key="1">
    <citation type="journal article" date="2012" name="J. Bacteriol.">
        <title>Genome sequences of type strains of seven species of the marine bacterium Pseudoalteromonas.</title>
        <authorList>
            <person name="Xie B.B."/>
            <person name="Shu Y.L."/>
            <person name="Qin Q.L."/>
            <person name="Rong J.C."/>
            <person name="Zhang X.Y."/>
            <person name="Chen X.L."/>
            <person name="Shi M."/>
            <person name="He H.L."/>
            <person name="Zhou B.C."/>
            <person name="Zhang Y.Z."/>
        </authorList>
    </citation>
    <scope>NUCLEOTIDE SEQUENCE [LARGE SCALE GENOMIC DNA]</scope>
    <source>
        <strain evidence="3">NCIMB 1889</strain>
    </source>
</reference>
<dbReference type="Gene3D" id="3.20.20.450">
    <property type="entry name" value="EAL domain"/>
    <property type="match status" value="1"/>
</dbReference>
<dbReference type="EMBL" id="AHBZ02000044">
    <property type="protein sequence ID" value="ERG19942.1"/>
    <property type="molecule type" value="Genomic_DNA"/>
</dbReference>
<dbReference type="Gene3D" id="3.30.450.20">
    <property type="entry name" value="PAS domain"/>
    <property type="match status" value="1"/>
</dbReference>
<dbReference type="NCBIfam" id="TIGR00254">
    <property type="entry name" value="GGDEF"/>
    <property type="match status" value="1"/>
</dbReference>
<dbReference type="InterPro" id="IPR035919">
    <property type="entry name" value="EAL_sf"/>
</dbReference>
<dbReference type="InterPro" id="IPR000160">
    <property type="entry name" value="GGDEF_dom"/>
</dbReference>
<proteinExistence type="predicted"/>
<dbReference type="SUPFAM" id="SSF141868">
    <property type="entry name" value="EAL domain-like"/>
    <property type="match status" value="1"/>
</dbReference>
<dbReference type="InterPro" id="IPR029787">
    <property type="entry name" value="Nucleotide_cyclase"/>
</dbReference>
<dbReference type="PANTHER" id="PTHR44757:SF2">
    <property type="entry name" value="BIOFILM ARCHITECTURE MAINTENANCE PROTEIN MBAA"/>
    <property type="match status" value="1"/>
</dbReference>
<dbReference type="CDD" id="cd01948">
    <property type="entry name" value="EAL"/>
    <property type="match status" value="1"/>
</dbReference>
<dbReference type="AlphaFoldDB" id="U1JSG7"/>
<dbReference type="SMART" id="SM00267">
    <property type="entry name" value="GGDEF"/>
    <property type="match status" value="1"/>
</dbReference>
<dbReference type="InterPro" id="IPR035965">
    <property type="entry name" value="PAS-like_dom_sf"/>
</dbReference>
<gene>
    <name evidence="3" type="ORF">PCIT_03798</name>
</gene>
<sequence length="637" mass="71471">MSQNNMHHLLARLLKKSGFSGIDSAQYDHFIRLLSDAFAHADEDRWMLEHSLNLTSKELTENNRQLRTKLVDIDKYQRSLELSVTRQKAILDASPEVVVEFNICGEITHINQSGCTFLGCDEGTALTLDATQVLHSILSLLTAPDVFIEQIQAMFDSKEALLTGNFETIHGRYYEYYSVPELIHGEYVGRVWCCRDITDLKAQKALLSKQANCDSLTGLANRFNIIATVNRMLQSDVVKPFALVLIDLDDFKKINDSLGHLAGDDALKICAKRLERRVQQPNRLARLGGDEFLVVLMLDSLPAIREQLEHILNAFIDPIKIEGNCYQLSLSVGVASYPAHGKEVSEILGKADIAMYQAKKQGKNQYKLFDSALEQRVQKAIYIEEKLQQAITLKQFELYFQPKINIASGQVTSLEALIRWPNNGRMIFPDEFIPIAEDKGLIGKITECVLEMACDTLSQWHGLAHLKDLSIAINISGKDISVDNFYEKLERLLSRYKFNPSLLELELTESALISNLANVKATLKQLKKLGIKVAIDDFGTGYSSLAYLQALDIYYLKIDRQFVAALLSEPKAEAIVQSIIDVGKNLGLCLIAEGVEQAAHLDKLHKMGCDQAQGYFICRPLPSSELLKFLSAEKQVV</sequence>
<reference evidence="3" key="2">
    <citation type="submission" date="2013-04" db="EMBL/GenBank/DDBJ databases">
        <title>Genome sequence of Pseudoalteromonas citrea.</title>
        <authorList>
            <person name="Xie B.-B."/>
            <person name="Rong J.-C."/>
            <person name="Qin Q.-L."/>
            <person name="Shu Y.-L."/>
            <person name="Zhang Y.-Z."/>
        </authorList>
    </citation>
    <scope>NUCLEOTIDE SEQUENCE</scope>
    <source>
        <strain evidence="3">NCIMB 1889</strain>
    </source>
</reference>
<dbReference type="Pfam" id="PF13188">
    <property type="entry name" value="PAS_8"/>
    <property type="match status" value="1"/>
</dbReference>
<dbReference type="SUPFAM" id="SSF55785">
    <property type="entry name" value="PYP-like sensor domain (PAS domain)"/>
    <property type="match status" value="1"/>
</dbReference>
<evidence type="ECO:0000313" key="3">
    <source>
        <dbReference type="EMBL" id="ERG19942.1"/>
    </source>
</evidence>
<dbReference type="STRING" id="1117314.PCIT_03798"/>
<dbReference type="Pfam" id="PF00563">
    <property type="entry name" value="EAL"/>
    <property type="match status" value="1"/>
</dbReference>
<comment type="caution">
    <text evidence="3">The sequence shown here is derived from an EMBL/GenBank/DDBJ whole genome shotgun (WGS) entry which is preliminary data.</text>
</comment>
<feature type="domain" description="EAL" evidence="1">
    <location>
        <begin position="380"/>
        <end position="634"/>
    </location>
</feature>
<dbReference type="Gene3D" id="3.30.70.270">
    <property type="match status" value="1"/>
</dbReference>
<name>U1JSG7_9GAMM</name>
<dbReference type="PROSITE" id="PS50883">
    <property type="entry name" value="EAL"/>
    <property type="match status" value="1"/>
</dbReference>
<dbReference type="InterPro" id="IPR052155">
    <property type="entry name" value="Biofilm_reg_signaling"/>
</dbReference>
<dbReference type="PANTHER" id="PTHR44757">
    <property type="entry name" value="DIGUANYLATE CYCLASE DGCP"/>
    <property type="match status" value="1"/>
</dbReference>
<dbReference type="InterPro" id="IPR001633">
    <property type="entry name" value="EAL_dom"/>
</dbReference>
<organism evidence="3">
    <name type="scientific">Pseudoalteromonas citrea DSM 8771</name>
    <dbReference type="NCBI Taxonomy" id="1117314"/>
    <lineage>
        <taxon>Bacteria</taxon>
        <taxon>Pseudomonadati</taxon>
        <taxon>Pseudomonadota</taxon>
        <taxon>Gammaproteobacteria</taxon>
        <taxon>Alteromonadales</taxon>
        <taxon>Pseudoalteromonadaceae</taxon>
        <taxon>Pseudoalteromonas</taxon>
    </lineage>
</organism>
<dbReference type="InterPro" id="IPR043128">
    <property type="entry name" value="Rev_trsase/Diguanyl_cyclase"/>
</dbReference>
<dbReference type="eggNOG" id="COG5001">
    <property type="taxonomic scope" value="Bacteria"/>
</dbReference>
<dbReference type="SMART" id="SM00052">
    <property type="entry name" value="EAL"/>
    <property type="match status" value="1"/>
</dbReference>
<dbReference type="InterPro" id="IPR000014">
    <property type="entry name" value="PAS"/>
</dbReference>
<evidence type="ECO:0000259" key="2">
    <source>
        <dbReference type="PROSITE" id="PS50887"/>
    </source>
</evidence>
<dbReference type="SUPFAM" id="SSF55073">
    <property type="entry name" value="Nucleotide cyclase"/>
    <property type="match status" value="1"/>
</dbReference>
<dbReference type="Pfam" id="PF00990">
    <property type="entry name" value="GGDEF"/>
    <property type="match status" value="1"/>
</dbReference>
<dbReference type="PROSITE" id="PS50887">
    <property type="entry name" value="GGDEF"/>
    <property type="match status" value="1"/>
</dbReference>
<accession>U1JSG7</accession>
<evidence type="ECO:0000259" key="1">
    <source>
        <dbReference type="PROSITE" id="PS50883"/>
    </source>
</evidence>
<protein>
    <submittedName>
        <fullName evidence="3">GAF sensor-containing diguanylate cyclase/phosphodiesterase</fullName>
    </submittedName>
</protein>
<feature type="domain" description="GGDEF" evidence="2">
    <location>
        <begin position="239"/>
        <end position="371"/>
    </location>
</feature>